<sequence>LPSISLVHTTVKGTNGMNTTPAERYQIILDQANKVIRTAQRKAADIRQPINLTVVDSSDTLTAFRRMDNVCTASIDISMTNATTVALFNDWTTAPLYNSSQPLGGSLYGLEETNGGLIVVEGKLPILVKEGIFIGALGVSGGSVQQDVEV</sequence>
<organism evidence="1 3">
    <name type="scientific">Didymodactylos carnosus</name>
    <dbReference type="NCBI Taxonomy" id="1234261"/>
    <lineage>
        <taxon>Eukaryota</taxon>
        <taxon>Metazoa</taxon>
        <taxon>Spiralia</taxon>
        <taxon>Gnathifera</taxon>
        <taxon>Rotifera</taxon>
        <taxon>Eurotatoria</taxon>
        <taxon>Bdelloidea</taxon>
        <taxon>Philodinida</taxon>
        <taxon>Philodinidae</taxon>
        <taxon>Didymodactylos</taxon>
    </lineage>
</organism>
<dbReference type="SUPFAM" id="SSF143744">
    <property type="entry name" value="GlcG-like"/>
    <property type="match status" value="1"/>
</dbReference>
<dbReference type="Proteomes" id="UP000663829">
    <property type="component" value="Unassembled WGS sequence"/>
</dbReference>
<keyword evidence="3" id="KW-1185">Reference proteome</keyword>
<dbReference type="EMBL" id="CAJNOQ010025192">
    <property type="protein sequence ID" value="CAF1534869.1"/>
    <property type="molecule type" value="Genomic_DNA"/>
</dbReference>
<dbReference type="PANTHER" id="PTHR34309:SF1">
    <property type="entry name" value="PROTEIN GLCG"/>
    <property type="match status" value="1"/>
</dbReference>
<gene>
    <name evidence="1" type="ORF">GPM918_LOCUS38272</name>
    <name evidence="2" type="ORF">SRO942_LOCUS39085</name>
</gene>
<dbReference type="AlphaFoldDB" id="A0A815VPS3"/>
<dbReference type="InterPro" id="IPR052517">
    <property type="entry name" value="GlcG_carb_metab_protein"/>
</dbReference>
<evidence type="ECO:0000313" key="3">
    <source>
        <dbReference type="Proteomes" id="UP000663829"/>
    </source>
</evidence>
<name>A0A815VPS3_9BILA</name>
<dbReference type="Gene3D" id="3.30.450.150">
    <property type="entry name" value="Haem-degrading domain"/>
    <property type="match status" value="1"/>
</dbReference>
<dbReference type="Pfam" id="PF03928">
    <property type="entry name" value="HbpS-like"/>
    <property type="match status" value="1"/>
</dbReference>
<reference evidence="1" key="1">
    <citation type="submission" date="2021-02" db="EMBL/GenBank/DDBJ databases">
        <authorList>
            <person name="Nowell W R."/>
        </authorList>
    </citation>
    <scope>NUCLEOTIDE SEQUENCE</scope>
</reference>
<dbReference type="Proteomes" id="UP000681722">
    <property type="component" value="Unassembled WGS sequence"/>
</dbReference>
<dbReference type="InterPro" id="IPR038084">
    <property type="entry name" value="PduO/GlcC-like_sf"/>
</dbReference>
<comment type="caution">
    <text evidence="1">The sequence shown here is derived from an EMBL/GenBank/DDBJ whole genome shotgun (WGS) entry which is preliminary data.</text>
</comment>
<dbReference type="OrthoDB" id="10053682at2759"/>
<feature type="non-terminal residue" evidence="1">
    <location>
        <position position="1"/>
    </location>
</feature>
<proteinExistence type="predicted"/>
<dbReference type="PANTHER" id="PTHR34309">
    <property type="entry name" value="SLR1406 PROTEIN"/>
    <property type="match status" value="1"/>
</dbReference>
<accession>A0A815VPS3</accession>
<evidence type="ECO:0000313" key="1">
    <source>
        <dbReference type="EMBL" id="CAF1534869.1"/>
    </source>
</evidence>
<protein>
    <submittedName>
        <fullName evidence="1">Uncharacterized protein</fullName>
    </submittedName>
</protein>
<dbReference type="EMBL" id="CAJOBC010090793">
    <property type="protein sequence ID" value="CAF4394568.1"/>
    <property type="molecule type" value="Genomic_DNA"/>
</dbReference>
<dbReference type="InterPro" id="IPR005624">
    <property type="entry name" value="PduO/GlcC-like"/>
</dbReference>
<evidence type="ECO:0000313" key="2">
    <source>
        <dbReference type="EMBL" id="CAF4394568.1"/>
    </source>
</evidence>